<dbReference type="KEGG" id="caa:Caka_2117"/>
<evidence type="ECO:0008006" key="4">
    <source>
        <dbReference type="Google" id="ProtNLM"/>
    </source>
</evidence>
<dbReference type="OrthoDB" id="195554at2"/>
<evidence type="ECO:0000313" key="3">
    <source>
        <dbReference type="Proteomes" id="UP000000925"/>
    </source>
</evidence>
<feature type="signal peptide" evidence="1">
    <location>
        <begin position="1"/>
        <end position="16"/>
    </location>
</feature>
<proteinExistence type="predicted"/>
<reference evidence="2 3" key="1">
    <citation type="journal article" date="2010" name="Stand. Genomic Sci.">
        <title>Complete genome sequence of Coraliomargarita akajimensis type strain (04OKA010-24).</title>
        <authorList>
            <person name="Mavromatis K."/>
            <person name="Abt B."/>
            <person name="Brambilla E."/>
            <person name="Lapidus A."/>
            <person name="Copeland A."/>
            <person name="Deshpande S."/>
            <person name="Nolan M."/>
            <person name="Lucas S."/>
            <person name="Tice H."/>
            <person name="Cheng J.F."/>
            <person name="Han C."/>
            <person name="Detter J.C."/>
            <person name="Woyke T."/>
            <person name="Goodwin L."/>
            <person name="Pitluck S."/>
            <person name="Held B."/>
            <person name="Brettin T."/>
            <person name="Tapia R."/>
            <person name="Ivanova N."/>
            <person name="Mikhailova N."/>
            <person name="Pati A."/>
            <person name="Liolios K."/>
            <person name="Chen A."/>
            <person name="Palaniappan K."/>
            <person name="Land M."/>
            <person name="Hauser L."/>
            <person name="Chang Y.J."/>
            <person name="Jeffries C.D."/>
            <person name="Rohde M."/>
            <person name="Goker M."/>
            <person name="Bristow J."/>
            <person name="Eisen J.A."/>
            <person name="Markowitz V."/>
            <person name="Hugenholtz P."/>
            <person name="Klenk H.P."/>
            <person name="Kyrpides N.C."/>
        </authorList>
    </citation>
    <scope>NUCLEOTIDE SEQUENCE [LARGE SCALE GENOMIC DNA]</scope>
    <source>
        <strain evidence="3">DSM 45221 / IAM 15411 / JCM 23193 / KCTC 12865</strain>
    </source>
</reference>
<evidence type="ECO:0000313" key="2">
    <source>
        <dbReference type="EMBL" id="ADE55135.1"/>
    </source>
</evidence>
<dbReference type="Proteomes" id="UP000000925">
    <property type="component" value="Chromosome"/>
</dbReference>
<keyword evidence="1" id="KW-0732">Signal</keyword>
<sequence length="137" mass="15064">MKIVLLPLLLSMLVLAGCSNSGSDNIEAHQALFDSYPPSDQQLIKSGQIAVGFDQDKVRMAYGDPDKVRNSTTQNGTKQIWEYTQIKAPRPYLHTGFSLRGGFNSGIGVTASPDRKKILRRVVFGPEGTVSKFESFD</sequence>
<dbReference type="HOGENOM" id="CLU_145375_0_0_0"/>
<dbReference type="STRING" id="583355.Caka_2117"/>
<dbReference type="PROSITE" id="PS51257">
    <property type="entry name" value="PROKAR_LIPOPROTEIN"/>
    <property type="match status" value="1"/>
</dbReference>
<keyword evidence="3" id="KW-1185">Reference proteome</keyword>
<accession>D5ELJ9</accession>
<dbReference type="eggNOG" id="ENOG50342PH">
    <property type="taxonomic scope" value="Bacteria"/>
</dbReference>
<dbReference type="RefSeq" id="WP_013043857.1">
    <property type="nucleotide sequence ID" value="NC_014008.1"/>
</dbReference>
<evidence type="ECO:0000256" key="1">
    <source>
        <dbReference type="SAM" id="SignalP"/>
    </source>
</evidence>
<dbReference type="AlphaFoldDB" id="D5ELJ9"/>
<protein>
    <recommendedName>
        <fullName evidence="4">Lipoprotein</fullName>
    </recommendedName>
</protein>
<organism evidence="2 3">
    <name type="scientific">Coraliomargarita akajimensis (strain DSM 45221 / IAM 15411 / JCM 23193 / KCTC 12865 / 04OKA010-24)</name>
    <dbReference type="NCBI Taxonomy" id="583355"/>
    <lineage>
        <taxon>Bacteria</taxon>
        <taxon>Pseudomonadati</taxon>
        <taxon>Verrucomicrobiota</taxon>
        <taxon>Opitutia</taxon>
        <taxon>Puniceicoccales</taxon>
        <taxon>Coraliomargaritaceae</taxon>
        <taxon>Coraliomargarita</taxon>
    </lineage>
</organism>
<feature type="chain" id="PRO_5003071579" description="Lipoprotein" evidence="1">
    <location>
        <begin position="17"/>
        <end position="137"/>
    </location>
</feature>
<gene>
    <name evidence="2" type="ordered locus">Caka_2117</name>
</gene>
<name>D5ELJ9_CORAD</name>
<dbReference type="EMBL" id="CP001998">
    <property type="protein sequence ID" value="ADE55135.1"/>
    <property type="molecule type" value="Genomic_DNA"/>
</dbReference>